<dbReference type="OrthoDB" id="5678283at2"/>
<name>A0A4U5TNR5_9FLAO</name>
<reference evidence="3 4" key="1">
    <citation type="submission" date="2019-04" db="EMBL/GenBank/DDBJ databases">
        <title>Psychroflexus halotolerans sp. nov., isolated from a marine solar saltern.</title>
        <authorList>
            <person name="Feng X."/>
        </authorList>
    </citation>
    <scope>NUCLEOTIDE SEQUENCE [LARGE SCALE GENOMIC DNA]</scope>
    <source>
        <strain evidence="3 4">WDS2C27</strain>
    </source>
</reference>
<dbReference type="AlphaFoldDB" id="A0A4U5TNR5"/>
<comment type="caution">
    <text evidence="3">The sequence shown here is derived from an EMBL/GenBank/DDBJ whole genome shotgun (WGS) entry which is preliminary data.</text>
</comment>
<gene>
    <name evidence="3" type="ORF">FCN74_11805</name>
</gene>
<dbReference type="GO" id="GO:0016881">
    <property type="term" value="F:acid-amino acid ligase activity"/>
    <property type="evidence" value="ECO:0007669"/>
    <property type="project" value="TreeGrafter"/>
</dbReference>
<evidence type="ECO:0000313" key="3">
    <source>
        <dbReference type="EMBL" id="TKS55442.1"/>
    </source>
</evidence>
<dbReference type="InterPro" id="IPR055377">
    <property type="entry name" value="GH3_M"/>
</dbReference>
<dbReference type="Gene3D" id="3.40.50.12780">
    <property type="entry name" value="N-terminal domain of ligase-like"/>
    <property type="match status" value="1"/>
</dbReference>
<feature type="domain" description="GH3 C-terminal" evidence="2">
    <location>
        <begin position="390"/>
        <end position="496"/>
    </location>
</feature>
<dbReference type="Pfam" id="PF03321">
    <property type="entry name" value="GH3"/>
    <property type="match status" value="1"/>
</dbReference>
<dbReference type="PANTHER" id="PTHR31901">
    <property type="entry name" value="GH3 DOMAIN-CONTAINING PROTEIN"/>
    <property type="match status" value="1"/>
</dbReference>
<evidence type="ECO:0000259" key="2">
    <source>
        <dbReference type="Pfam" id="PF23572"/>
    </source>
</evidence>
<evidence type="ECO:0000259" key="1">
    <source>
        <dbReference type="Pfam" id="PF23571"/>
    </source>
</evidence>
<accession>A0A4U5TNR5</accession>
<dbReference type="Proteomes" id="UP000306552">
    <property type="component" value="Unassembled WGS sequence"/>
</dbReference>
<dbReference type="EMBL" id="SWMU01000006">
    <property type="protein sequence ID" value="TKS55442.1"/>
    <property type="molecule type" value="Genomic_DNA"/>
</dbReference>
<organism evidence="3 4">
    <name type="scientific">Mesohalobacter halotolerans</name>
    <dbReference type="NCBI Taxonomy" id="1883405"/>
    <lineage>
        <taxon>Bacteria</taxon>
        <taxon>Pseudomonadati</taxon>
        <taxon>Bacteroidota</taxon>
        <taxon>Flavobacteriia</taxon>
        <taxon>Flavobacteriales</taxon>
        <taxon>Flavobacteriaceae</taxon>
        <taxon>Mesohalobacter</taxon>
    </lineage>
</organism>
<keyword evidence="4" id="KW-1185">Reference proteome</keyword>
<proteinExistence type="predicted"/>
<dbReference type="PANTHER" id="PTHR31901:SF9">
    <property type="entry name" value="GH3 DOMAIN-CONTAINING PROTEIN"/>
    <property type="match status" value="1"/>
</dbReference>
<dbReference type="Pfam" id="PF23572">
    <property type="entry name" value="GH3_C"/>
    <property type="match status" value="1"/>
</dbReference>
<dbReference type="Pfam" id="PF23571">
    <property type="entry name" value="GH3_M"/>
    <property type="match status" value="1"/>
</dbReference>
<sequence>MAIIGEVIKGAIKIAGSLIEEKDHVKAQQKTLIKLLKTAQSTDFGKYYKFSEILNQNNIHKSFINKIPYFDYDKINKEWWSKMHEGKTNVTWPGESKYFALSSGTTGKESKRIPISKAMLDAITKAGLKQVLSLKNFDLSADFFQKDILMLGSSTNLNQRNDNKLEGEISGITAANIPFWFQSYYKPGEEISKIDDWDKRVEHIVKHAKTWDVGALSGIPSWIELMLEEIIEYYNLNHIHEIWPNLQVYTSGGVAFGPYEKSFEALTGKTVQVIDTYLASEGYIATQVRPETHAMQLNTDNGIYFEFVPFQTEYIDENGALKPNAPSFNLDEVEKGNDYVLVMSTVAGAWRYMIGDTIQFTDIERAEIKITGRTKFFLNTVGSQLSVNKMDDAMRELEQQFNTEIREYTIAAVKDEHGDFYHHWYLGTMLNRKPIEVAQALDDSLKNANKNYKVARTKALKGVKVDMINPELFYDWNAHQKKKGGQVKMERVMGEEKFREWREFVSSKRPKYS</sequence>
<evidence type="ECO:0000313" key="4">
    <source>
        <dbReference type="Proteomes" id="UP000306552"/>
    </source>
</evidence>
<dbReference type="GO" id="GO:0005737">
    <property type="term" value="C:cytoplasm"/>
    <property type="evidence" value="ECO:0007669"/>
    <property type="project" value="TreeGrafter"/>
</dbReference>
<dbReference type="RefSeq" id="WP_138932813.1">
    <property type="nucleotide sequence ID" value="NZ_SWMU01000006.1"/>
</dbReference>
<dbReference type="InterPro" id="IPR042099">
    <property type="entry name" value="ANL_N_sf"/>
</dbReference>
<feature type="domain" description="GH3 middle" evidence="1">
    <location>
        <begin position="299"/>
        <end position="363"/>
    </location>
</feature>
<dbReference type="InterPro" id="IPR055378">
    <property type="entry name" value="GH3_C"/>
</dbReference>
<protein>
    <submittedName>
        <fullName evidence="3">GH3 auxin-responsive promoter family protein</fullName>
    </submittedName>
</protein>
<dbReference type="InterPro" id="IPR004993">
    <property type="entry name" value="GH3"/>
</dbReference>